<evidence type="ECO:0000256" key="3">
    <source>
        <dbReference type="PIRSR" id="PIRSR000915-2"/>
    </source>
</evidence>
<dbReference type="GO" id="GO:0005737">
    <property type="term" value="C:cytoplasm"/>
    <property type="evidence" value="ECO:0007669"/>
    <property type="project" value="TreeGrafter"/>
</dbReference>
<reference evidence="5" key="1">
    <citation type="submission" date="2020-11" db="EMBL/GenBank/DDBJ databases">
        <authorList>
            <person name="Tran Van P."/>
        </authorList>
    </citation>
    <scope>NUCLEOTIDE SEQUENCE</scope>
</reference>
<feature type="active site" description="Nucleophile" evidence="2">
    <location>
        <position position="30"/>
    </location>
</feature>
<dbReference type="OrthoDB" id="413953at2759"/>
<dbReference type="EMBL" id="OB660489">
    <property type="protein sequence ID" value="CAD7225046.1"/>
    <property type="molecule type" value="Genomic_DNA"/>
</dbReference>
<dbReference type="AlphaFoldDB" id="A0A7R8W9W2"/>
<dbReference type="PANTHER" id="PTHR19288">
    <property type="entry name" value="4-NITROPHENYLPHOSPHATASE-RELATED"/>
    <property type="match status" value="1"/>
</dbReference>
<dbReference type="InterPro" id="IPR023214">
    <property type="entry name" value="HAD_sf"/>
</dbReference>
<gene>
    <name evidence="5" type="ORF">CTOB1V02_LOCUS2994</name>
</gene>
<dbReference type="PIRSF" id="PIRSF000915">
    <property type="entry name" value="PGP-type_phosphatase"/>
    <property type="match status" value="1"/>
</dbReference>
<evidence type="ECO:0000256" key="1">
    <source>
        <dbReference type="ARBA" id="ARBA00022801"/>
    </source>
</evidence>
<dbReference type="NCBIfam" id="TIGR01460">
    <property type="entry name" value="HAD-SF-IIA"/>
    <property type="match status" value="1"/>
</dbReference>
<protein>
    <recommendedName>
        <fullName evidence="6">Phosphoglycolate phosphatase</fullName>
    </recommendedName>
</protein>
<sequence>MKICDVVRPTRIVAENAKVIFEQFDTLLTDCDGVIWILDHVIPGAVDFVKLVIERGKRIFFVTNNSTKSRDAYVNKCRRLGFPAVESQIYCTGASVAKYLESQKFDKSVYIIGTAGIGNELDKVGITHHGIGPDQFTDDFLSKWDLNLDPNVGAVVVGFDGYISYPKILKAASYLKNPNVQFIGTNIDAFFPRPGATTIQPGTGTMVTAVATASGRQPVVLGKPEPLMFELLQKEHSGVDPKRTLMIGDK</sequence>
<comment type="cofactor">
    <cofactor evidence="4">
        <name>Mg(2+)</name>
        <dbReference type="ChEBI" id="CHEBI:18420"/>
    </cofactor>
    <text evidence="4">Divalent metal ions. Mg(2+) is the most effective.</text>
</comment>
<organism evidence="5">
    <name type="scientific">Cyprideis torosa</name>
    <dbReference type="NCBI Taxonomy" id="163714"/>
    <lineage>
        <taxon>Eukaryota</taxon>
        <taxon>Metazoa</taxon>
        <taxon>Ecdysozoa</taxon>
        <taxon>Arthropoda</taxon>
        <taxon>Crustacea</taxon>
        <taxon>Oligostraca</taxon>
        <taxon>Ostracoda</taxon>
        <taxon>Podocopa</taxon>
        <taxon>Podocopida</taxon>
        <taxon>Cytherocopina</taxon>
        <taxon>Cytheroidea</taxon>
        <taxon>Cytherideidae</taxon>
        <taxon>Cyprideis</taxon>
    </lineage>
</organism>
<feature type="binding site" evidence="4">
    <location>
        <position position="30"/>
    </location>
    <ligand>
        <name>Mg(2+)</name>
        <dbReference type="ChEBI" id="CHEBI:18420"/>
    </ligand>
</feature>
<dbReference type="InterPro" id="IPR006349">
    <property type="entry name" value="PGP_euk"/>
</dbReference>
<dbReference type="GO" id="GO:0016791">
    <property type="term" value="F:phosphatase activity"/>
    <property type="evidence" value="ECO:0007669"/>
    <property type="project" value="InterPro"/>
</dbReference>
<keyword evidence="4" id="KW-0460">Magnesium</keyword>
<feature type="binding site" evidence="4">
    <location>
        <position position="249"/>
    </location>
    <ligand>
        <name>Mg(2+)</name>
        <dbReference type="ChEBI" id="CHEBI:18420"/>
    </ligand>
</feature>
<feature type="binding site" evidence="4">
    <location>
        <position position="32"/>
    </location>
    <ligand>
        <name>Mg(2+)</name>
        <dbReference type="ChEBI" id="CHEBI:18420"/>
    </ligand>
</feature>
<evidence type="ECO:0008006" key="6">
    <source>
        <dbReference type="Google" id="ProtNLM"/>
    </source>
</evidence>
<evidence type="ECO:0000256" key="2">
    <source>
        <dbReference type="PIRSR" id="PIRSR000915-1"/>
    </source>
</evidence>
<evidence type="ECO:0000256" key="4">
    <source>
        <dbReference type="PIRSR" id="PIRSR000915-3"/>
    </source>
</evidence>
<proteinExistence type="predicted"/>
<dbReference type="InterPro" id="IPR006357">
    <property type="entry name" value="HAD-SF_hydro_IIA"/>
</dbReference>
<dbReference type="PANTHER" id="PTHR19288:SF93">
    <property type="entry name" value="FI11325P-RELATED"/>
    <property type="match status" value="1"/>
</dbReference>
<keyword evidence="4" id="KW-0479">Metal-binding</keyword>
<evidence type="ECO:0000313" key="5">
    <source>
        <dbReference type="EMBL" id="CAD7225046.1"/>
    </source>
</evidence>
<accession>A0A7R8W9W2</accession>
<dbReference type="Gene3D" id="3.40.50.1000">
    <property type="entry name" value="HAD superfamily/HAD-like"/>
    <property type="match status" value="2"/>
</dbReference>
<dbReference type="SUPFAM" id="SSF56784">
    <property type="entry name" value="HAD-like"/>
    <property type="match status" value="1"/>
</dbReference>
<feature type="binding site" evidence="3">
    <location>
        <position position="223"/>
    </location>
    <ligand>
        <name>substrate</name>
    </ligand>
</feature>
<dbReference type="InterPro" id="IPR036412">
    <property type="entry name" value="HAD-like_sf"/>
</dbReference>
<keyword evidence="1" id="KW-0378">Hydrolase</keyword>
<dbReference type="GO" id="GO:0046872">
    <property type="term" value="F:metal ion binding"/>
    <property type="evidence" value="ECO:0007669"/>
    <property type="project" value="UniProtKB-KW"/>
</dbReference>
<dbReference type="Pfam" id="PF00702">
    <property type="entry name" value="Hydrolase"/>
    <property type="match status" value="1"/>
</dbReference>
<dbReference type="Pfam" id="PF13344">
    <property type="entry name" value="Hydrolase_6"/>
    <property type="match status" value="1"/>
</dbReference>
<feature type="active site" description="Proton donor" evidence="2">
    <location>
        <position position="32"/>
    </location>
</feature>
<name>A0A7R8W9W2_9CRUS</name>
<dbReference type="NCBIfam" id="TIGR01452">
    <property type="entry name" value="PGP_euk"/>
    <property type="match status" value="1"/>
</dbReference>